<dbReference type="GeneID" id="68354238"/>
<organism evidence="1 2">
    <name type="scientific">Hirsutella rhossiliensis</name>
    <dbReference type="NCBI Taxonomy" id="111463"/>
    <lineage>
        <taxon>Eukaryota</taxon>
        <taxon>Fungi</taxon>
        <taxon>Dikarya</taxon>
        <taxon>Ascomycota</taxon>
        <taxon>Pezizomycotina</taxon>
        <taxon>Sordariomycetes</taxon>
        <taxon>Hypocreomycetidae</taxon>
        <taxon>Hypocreales</taxon>
        <taxon>Ophiocordycipitaceae</taxon>
        <taxon>Hirsutella</taxon>
    </lineage>
</organism>
<dbReference type="AlphaFoldDB" id="A0A9P8SJA4"/>
<evidence type="ECO:0000313" key="1">
    <source>
        <dbReference type="EMBL" id="KAH0964681.1"/>
    </source>
</evidence>
<proteinExistence type="predicted"/>
<protein>
    <submittedName>
        <fullName evidence="1">Uncharacterized protein</fullName>
    </submittedName>
</protein>
<evidence type="ECO:0000313" key="2">
    <source>
        <dbReference type="Proteomes" id="UP000824596"/>
    </source>
</evidence>
<gene>
    <name evidence="1" type="ORF">HRG_05109</name>
</gene>
<dbReference type="OrthoDB" id="4158189at2759"/>
<dbReference type="EMBL" id="JAIZPD010000004">
    <property type="protein sequence ID" value="KAH0964681.1"/>
    <property type="molecule type" value="Genomic_DNA"/>
</dbReference>
<dbReference type="RefSeq" id="XP_044722194.1">
    <property type="nucleotide sequence ID" value="XM_044863580.1"/>
</dbReference>
<reference evidence="1" key="1">
    <citation type="submission" date="2021-09" db="EMBL/GenBank/DDBJ databases">
        <title>A high-quality genome of the endoparasitic fungus Hirsutella rhossiliensis with a comparison of Hirsutella genomes reveals transposable elements contributing to genome size variation.</title>
        <authorList>
            <person name="Lin R."/>
            <person name="Jiao Y."/>
            <person name="Sun X."/>
            <person name="Ling J."/>
            <person name="Xie B."/>
            <person name="Cheng X."/>
        </authorList>
    </citation>
    <scope>NUCLEOTIDE SEQUENCE</scope>
    <source>
        <strain evidence="1">HR02</strain>
    </source>
</reference>
<sequence length="199" mass="21088">MSPACPVSPGPIDIAEAEHRLHHHHSITLTLIIVHQSPLNPTMCGPETSDRPRGGALAALMSPSVAGVDPAVSIRGDLTFHTPGRPGSTEATHARLTPEAAREMSALGDLHVVIHTSGDLTRSAEDCGLFRSFDLPGFESLRTADHVELSLDEPLSLEVGNGIIGRRVSLCSRRPCGQEVIVAEGIVGFNFAESSQPQL</sequence>
<name>A0A9P8SJA4_9HYPO</name>
<accession>A0A9P8SJA4</accession>
<keyword evidence="2" id="KW-1185">Reference proteome</keyword>
<dbReference type="Proteomes" id="UP000824596">
    <property type="component" value="Unassembled WGS sequence"/>
</dbReference>
<comment type="caution">
    <text evidence="1">The sequence shown here is derived from an EMBL/GenBank/DDBJ whole genome shotgun (WGS) entry which is preliminary data.</text>
</comment>